<gene>
    <name evidence="1" type="ORF">VP1G_10720</name>
</gene>
<sequence length="67" mass="7254">MSPDTGNMDIREIQSTSILYTVSMPLLLPLPKPLPQPNGPLIPVSCRLVACTVSRRQAGGEHKGAWI</sequence>
<protein>
    <submittedName>
        <fullName evidence="1">Uncharacterized protein</fullName>
    </submittedName>
</protein>
<organism evidence="1 2">
    <name type="scientific">Cytospora mali</name>
    <name type="common">Apple Valsa canker fungus</name>
    <name type="synonym">Valsa mali</name>
    <dbReference type="NCBI Taxonomy" id="578113"/>
    <lineage>
        <taxon>Eukaryota</taxon>
        <taxon>Fungi</taxon>
        <taxon>Dikarya</taxon>
        <taxon>Ascomycota</taxon>
        <taxon>Pezizomycotina</taxon>
        <taxon>Sordariomycetes</taxon>
        <taxon>Sordariomycetidae</taxon>
        <taxon>Diaporthales</taxon>
        <taxon>Cytosporaceae</taxon>
        <taxon>Cytospora</taxon>
    </lineage>
</organism>
<accession>A0A194UTZ1</accession>
<dbReference type="Proteomes" id="UP000078576">
    <property type="component" value="Unassembled WGS sequence"/>
</dbReference>
<evidence type="ECO:0000313" key="2">
    <source>
        <dbReference type="Proteomes" id="UP000078576"/>
    </source>
</evidence>
<dbReference type="AlphaFoldDB" id="A0A194UTZ1"/>
<name>A0A194UTZ1_CYTMA</name>
<evidence type="ECO:0000313" key="1">
    <source>
        <dbReference type="EMBL" id="KUI55167.1"/>
    </source>
</evidence>
<dbReference type="EMBL" id="KN714678">
    <property type="protein sequence ID" value="KUI55167.1"/>
    <property type="molecule type" value="Genomic_DNA"/>
</dbReference>
<proteinExistence type="predicted"/>
<reference evidence="2" key="1">
    <citation type="submission" date="2014-12" db="EMBL/GenBank/DDBJ databases">
        <title>Genome Sequence of Valsa Canker Pathogens Uncovers a Specific Adaption of Colonization on Woody Bark.</title>
        <authorList>
            <person name="Yin Z."/>
            <person name="Liu H."/>
            <person name="Gao X."/>
            <person name="Li Z."/>
            <person name="Song N."/>
            <person name="Ke X."/>
            <person name="Dai Q."/>
            <person name="Wu Y."/>
            <person name="Sun Y."/>
            <person name="Xu J.-R."/>
            <person name="Kang Z.K."/>
            <person name="Wang L."/>
            <person name="Huang L."/>
        </authorList>
    </citation>
    <scope>NUCLEOTIDE SEQUENCE [LARGE SCALE GENOMIC DNA]</scope>
    <source>
        <strain evidence="2">SXYL134</strain>
    </source>
</reference>
<keyword evidence="2" id="KW-1185">Reference proteome</keyword>